<dbReference type="AlphaFoldDB" id="A0A8S3KHV7"/>
<feature type="transmembrane region" description="Helical" evidence="1">
    <location>
        <begin position="24"/>
        <end position="43"/>
    </location>
</feature>
<keyword evidence="1" id="KW-0472">Membrane</keyword>
<proteinExistence type="predicted"/>
<sequence>MACVTCYAQSSRNARIREIFKPKFVIRIIVCIPTIWFIISLHIPLSTTIQNGKCSMWADPIALYHSLCICFVAAILPTSLMAIFSFMAYKNLQR</sequence>
<comment type="caution">
    <text evidence="2">The sequence shown here is derived from an EMBL/GenBank/DDBJ whole genome shotgun (WGS) entry which is preliminary data.</text>
</comment>
<dbReference type="Proteomes" id="UP000676336">
    <property type="component" value="Unassembled WGS sequence"/>
</dbReference>
<gene>
    <name evidence="2" type="ORF">SMN809_LOCUS86410</name>
</gene>
<feature type="transmembrane region" description="Helical" evidence="1">
    <location>
        <begin position="63"/>
        <end position="89"/>
    </location>
</feature>
<reference evidence="2" key="1">
    <citation type="submission" date="2021-02" db="EMBL/GenBank/DDBJ databases">
        <authorList>
            <person name="Nowell W R."/>
        </authorList>
    </citation>
    <scope>NUCLEOTIDE SEQUENCE</scope>
</reference>
<accession>A0A8S3KHV7</accession>
<keyword evidence="1" id="KW-1133">Transmembrane helix</keyword>
<organism evidence="2 3">
    <name type="scientific">Rotaria magnacalcarata</name>
    <dbReference type="NCBI Taxonomy" id="392030"/>
    <lineage>
        <taxon>Eukaryota</taxon>
        <taxon>Metazoa</taxon>
        <taxon>Spiralia</taxon>
        <taxon>Gnathifera</taxon>
        <taxon>Rotifera</taxon>
        <taxon>Eurotatoria</taxon>
        <taxon>Bdelloidea</taxon>
        <taxon>Philodinida</taxon>
        <taxon>Philodinidae</taxon>
        <taxon>Rotaria</taxon>
    </lineage>
</organism>
<feature type="non-terminal residue" evidence="2">
    <location>
        <position position="94"/>
    </location>
</feature>
<name>A0A8S3KHV7_9BILA</name>
<keyword evidence="1" id="KW-0812">Transmembrane</keyword>
<evidence type="ECO:0000313" key="3">
    <source>
        <dbReference type="Proteomes" id="UP000676336"/>
    </source>
</evidence>
<dbReference type="EMBL" id="CAJOBI010370647">
    <property type="protein sequence ID" value="CAF5229490.1"/>
    <property type="molecule type" value="Genomic_DNA"/>
</dbReference>
<evidence type="ECO:0000313" key="2">
    <source>
        <dbReference type="EMBL" id="CAF5229490.1"/>
    </source>
</evidence>
<protein>
    <submittedName>
        <fullName evidence="2">Uncharacterized protein</fullName>
    </submittedName>
</protein>
<evidence type="ECO:0000256" key="1">
    <source>
        <dbReference type="SAM" id="Phobius"/>
    </source>
</evidence>